<protein>
    <recommendedName>
        <fullName evidence="1">DUF7730 domain-containing protein</fullName>
    </recommendedName>
</protein>
<sequence>MVFLQLELQSKKQHIKRIQLLLTYRQIYSEGINILYSQHTINLQPHTFEHFNTLAEIQNVLPTQRFRAIRSMEISFSQSAPYFQDLRDALVPTLESDVGGDCDHEDC</sequence>
<dbReference type="InterPro" id="IPR056632">
    <property type="entry name" value="DUF7730"/>
</dbReference>
<evidence type="ECO:0000259" key="1">
    <source>
        <dbReference type="Pfam" id="PF24864"/>
    </source>
</evidence>
<dbReference type="OrthoDB" id="4757095at2759"/>
<organism evidence="2 3">
    <name type="scientific">Aspergillus wentii DTO 134E9</name>
    <dbReference type="NCBI Taxonomy" id="1073089"/>
    <lineage>
        <taxon>Eukaryota</taxon>
        <taxon>Fungi</taxon>
        <taxon>Dikarya</taxon>
        <taxon>Ascomycota</taxon>
        <taxon>Pezizomycotina</taxon>
        <taxon>Eurotiomycetes</taxon>
        <taxon>Eurotiomycetidae</taxon>
        <taxon>Eurotiales</taxon>
        <taxon>Aspergillaceae</taxon>
        <taxon>Aspergillus</taxon>
        <taxon>Aspergillus subgen. Cremei</taxon>
    </lineage>
</organism>
<accession>A0A1L9RTU8</accession>
<dbReference type="Proteomes" id="UP000184383">
    <property type="component" value="Unassembled WGS sequence"/>
</dbReference>
<dbReference type="RefSeq" id="XP_040691913.1">
    <property type="nucleotide sequence ID" value="XM_040834311.1"/>
</dbReference>
<keyword evidence="3" id="KW-1185">Reference proteome</keyword>
<feature type="domain" description="DUF7730" evidence="1">
    <location>
        <begin position="9"/>
        <end position="83"/>
    </location>
</feature>
<evidence type="ECO:0000313" key="3">
    <source>
        <dbReference type="Proteomes" id="UP000184383"/>
    </source>
</evidence>
<evidence type="ECO:0000313" key="2">
    <source>
        <dbReference type="EMBL" id="OJJ38237.1"/>
    </source>
</evidence>
<dbReference type="AlphaFoldDB" id="A0A1L9RTU8"/>
<dbReference type="EMBL" id="KV878210">
    <property type="protein sequence ID" value="OJJ38237.1"/>
    <property type="molecule type" value="Genomic_DNA"/>
</dbReference>
<dbReference type="VEuPathDB" id="FungiDB:ASPWEDRAFT_35854"/>
<dbReference type="Pfam" id="PF24864">
    <property type="entry name" value="DUF7730"/>
    <property type="match status" value="1"/>
</dbReference>
<proteinExistence type="predicted"/>
<reference evidence="3" key="1">
    <citation type="journal article" date="2017" name="Genome Biol.">
        <title>Comparative genomics reveals high biological diversity and specific adaptations in the industrially and medically important fungal genus Aspergillus.</title>
        <authorList>
            <person name="de Vries R.P."/>
            <person name="Riley R."/>
            <person name="Wiebenga A."/>
            <person name="Aguilar-Osorio G."/>
            <person name="Amillis S."/>
            <person name="Uchima C.A."/>
            <person name="Anderluh G."/>
            <person name="Asadollahi M."/>
            <person name="Askin M."/>
            <person name="Barry K."/>
            <person name="Battaglia E."/>
            <person name="Bayram O."/>
            <person name="Benocci T."/>
            <person name="Braus-Stromeyer S.A."/>
            <person name="Caldana C."/>
            <person name="Canovas D."/>
            <person name="Cerqueira G.C."/>
            <person name="Chen F."/>
            <person name="Chen W."/>
            <person name="Choi C."/>
            <person name="Clum A."/>
            <person name="Dos Santos R.A."/>
            <person name="Damasio A.R."/>
            <person name="Diallinas G."/>
            <person name="Emri T."/>
            <person name="Fekete E."/>
            <person name="Flipphi M."/>
            <person name="Freyberg S."/>
            <person name="Gallo A."/>
            <person name="Gournas C."/>
            <person name="Habgood R."/>
            <person name="Hainaut M."/>
            <person name="Harispe M.L."/>
            <person name="Henrissat B."/>
            <person name="Hilden K.S."/>
            <person name="Hope R."/>
            <person name="Hossain A."/>
            <person name="Karabika E."/>
            <person name="Karaffa L."/>
            <person name="Karanyi Z."/>
            <person name="Krasevec N."/>
            <person name="Kuo A."/>
            <person name="Kusch H."/>
            <person name="LaButti K."/>
            <person name="Lagendijk E.L."/>
            <person name="Lapidus A."/>
            <person name="Levasseur A."/>
            <person name="Lindquist E."/>
            <person name="Lipzen A."/>
            <person name="Logrieco A.F."/>
            <person name="MacCabe A."/>
            <person name="Maekelae M.R."/>
            <person name="Malavazi I."/>
            <person name="Melin P."/>
            <person name="Meyer V."/>
            <person name="Mielnichuk N."/>
            <person name="Miskei M."/>
            <person name="Molnar A.P."/>
            <person name="Mule G."/>
            <person name="Ngan C.Y."/>
            <person name="Orejas M."/>
            <person name="Orosz E."/>
            <person name="Ouedraogo J.P."/>
            <person name="Overkamp K.M."/>
            <person name="Park H.-S."/>
            <person name="Perrone G."/>
            <person name="Piumi F."/>
            <person name="Punt P.J."/>
            <person name="Ram A.F."/>
            <person name="Ramon A."/>
            <person name="Rauscher S."/>
            <person name="Record E."/>
            <person name="Riano-Pachon D.M."/>
            <person name="Robert V."/>
            <person name="Roehrig J."/>
            <person name="Ruller R."/>
            <person name="Salamov A."/>
            <person name="Salih N.S."/>
            <person name="Samson R.A."/>
            <person name="Sandor E."/>
            <person name="Sanguinetti M."/>
            <person name="Schuetze T."/>
            <person name="Sepcic K."/>
            <person name="Shelest E."/>
            <person name="Sherlock G."/>
            <person name="Sophianopoulou V."/>
            <person name="Squina F.M."/>
            <person name="Sun H."/>
            <person name="Susca A."/>
            <person name="Todd R.B."/>
            <person name="Tsang A."/>
            <person name="Unkles S.E."/>
            <person name="van de Wiele N."/>
            <person name="van Rossen-Uffink D."/>
            <person name="Oliveira J.V."/>
            <person name="Vesth T.C."/>
            <person name="Visser J."/>
            <person name="Yu J.-H."/>
            <person name="Zhou M."/>
            <person name="Andersen M.R."/>
            <person name="Archer D.B."/>
            <person name="Baker S.E."/>
            <person name="Benoit I."/>
            <person name="Brakhage A.A."/>
            <person name="Braus G.H."/>
            <person name="Fischer R."/>
            <person name="Frisvad J.C."/>
            <person name="Goldman G.H."/>
            <person name="Houbraken J."/>
            <person name="Oakley B."/>
            <person name="Pocsi I."/>
            <person name="Scazzocchio C."/>
            <person name="Seiboth B."/>
            <person name="vanKuyk P.A."/>
            <person name="Wortman J."/>
            <person name="Dyer P.S."/>
            <person name="Grigoriev I.V."/>
        </authorList>
    </citation>
    <scope>NUCLEOTIDE SEQUENCE [LARGE SCALE GENOMIC DNA]</scope>
    <source>
        <strain evidence="3">DTO 134E9</strain>
    </source>
</reference>
<name>A0A1L9RTU8_ASPWE</name>
<gene>
    <name evidence="2" type="ORF">ASPWEDRAFT_35854</name>
</gene>
<dbReference type="GeneID" id="63750159"/>